<feature type="transmembrane region" description="Helical" evidence="10">
    <location>
        <begin position="140"/>
        <end position="160"/>
    </location>
</feature>
<dbReference type="Gene3D" id="1.20.5.1930">
    <property type="match status" value="1"/>
</dbReference>
<dbReference type="Proteomes" id="UP001204746">
    <property type="component" value="Unassembled WGS sequence"/>
</dbReference>
<comment type="caution">
    <text evidence="12">The sequence shown here is derived from an EMBL/GenBank/DDBJ whole genome shotgun (WGS) entry which is preliminary data.</text>
</comment>
<evidence type="ECO:0000313" key="12">
    <source>
        <dbReference type="EMBL" id="MCQ8187740.1"/>
    </source>
</evidence>
<comment type="catalytic activity">
    <reaction evidence="1">
        <text>ATP + protein L-histidine = ADP + protein N-phospho-L-histidine.</text>
        <dbReference type="EC" id="2.7.13.3"/>
    </reaction>
</comment>
<evidence type="ECO:0000256" key="10">
    <source>
        <dbReference type="SAM" id="Phobius"/>
    </source>
</evidence>
<feature type="transmembrane region" description="Helical" evidence="10">
    <location>
        <begin position="115"/>
        <end position="134"/>
    </location>
</feature>
<evidence type="ECO:0000256" key="7">
    <source>
        <dbReference type="ARBA" id="ARBA00022840"/>
    </source>
</evidence>
<keyword evidence="8" id="KW-0902">Two-component regulatory system</keyword>
<evidence type="ECO:0000256" key="3">
    <source>
        <dbReference type="ARBA" id="ARBA00022553"/>
    </source>
</evidence>
<evidence type="ECO:0000256" key="2">
    <source>
        <dbReference type="ARBA" id="ARBA00012438"/>
    </source>
</evidence>
<organism evidence="12 13">
    <name type="scientific">Streptomyces rugosispiralis</name>
    <dbReference type="NCBI Taxonomy" id="2967341"/>
    <lineage>
        <taxon>Bacteria</taxon>
        <taxon>Bacillati</taxon>
        <taxon>Actinomycetota</taxon>
        <taxon>Actinomycetes</taxon>
        <taxon>Kitasatosporales</taxon>
        <taxon>Streptomycetaceae</taxon>
        <taxon>Streptomyces</taxon>
    </lineage>
</organism>
<dbReference type="EC" id="2.7.13.3" evidence="2"/>
<dbReference type="InterPro" id="IPR055558">
    <property type="entry name" value="DUF7134"/>
</dbReference>
<evidence type="ECO:0000256" key="6">
    <source>
        <dbReference type="ARBA" id="ARBA00022777"/>
    </source>
</evidence>
<feature type="transmembrane region" description="Helical" evidence="10">
    <location>
        <begin position="70"/>
        <end position="86"/>
    </location>
</feature>
<evidence type="ECO:0000256" key="4">
    <source>
        <dbReference type="ARBA" id="ARBA00022679"/>
    </source>
</evidence>
<feature type="transmembrane region" description="Helical" evidence="10">
    <location>
        <begin position="92"/>
        <end position="108"/>
    </location>
</feature>
<feature type="transmembrane region" description="Helical" evidence="10">
    <location>
        <begin position="44"/>
        <end position="63"/>
    </location>
</feature>
<dbReference type="PANTHER" id="PTHR24421:SF10">
    <property type="entry name" value="NITRATE_NITRITE SENSOR PROTEIN NARQ"/>
    <property type="match status" value="1"/>
</dbReference>
<name>A0ABT1UT54_9ACTN</name>
<feature type="region of interest" description="Disordered" evidence="9">
    <location>
        <begin position="251"/>
        <end position="304"/>
    </location>
</feature>
<evidence type="ECO:0000256" key="9">
    <source>
        <dbReference type="SAM" id="MobiDB-lite"/>
    </source>
</evidence>
<dbReference type="InterPro" id="IPR003594">
    <property type="entry name" value="HATPase_dom"/>
</dbReference>
<accession>A0ABT1UT54</accession>
<keyword evidence="6 12" id="KW-0418">Kinase</keyword>
<keyword evidence="10" id="KW-0812">Transmembrane</keyword>
<evidence type="ECO:0000313" key="13">
    <source>
        <dbReference type="Proteomes" id="UP001204746"/>
    </source>
</evidence>
<protein>
    <recommendedName>
        <fullName evidence="2">histidine kinase</fullName>
        <ecNumber evidence="2">2.7.13.3</ecNumber>
    </recommendedName>
</protein>
<dbReference type="Pfam" id="PF02518">
    <property type="entry name" value="HATPase_c"/>
    <property type="match status" value="1"/>
</dbReference>
<gene>
    <name evidence="12" type="ORF">NP777_05620</name>
</gene>
<evidence type="ECO:0000256" key="5">
    <source>
        <dbReference type="ARBA" id="ARBA00022741"/>
    </source>
</evidence>
<dbReference type="InterPro" id="IPR011712">
    <property type="entry name" value="Sig_transdc_His_kin_sub3_dim/P"/>
</dbReference>
<evidence type="ECO:0000259" key="11">
    <source>
        <dbReference type="SMART" id="SM00387"/>
    </source>
</evidence>
<keyword evidence="3" id="KW-0597">Phosphoprotein</keyword>
<dbReference type="InterPro" id="IPR050482">
    <property type="entry name" value="Sensor_HK_TwoCompSys"/>
</dbReference>
<dbReference type="InterPro" id="IPR036890">
    <property type="entry name" value="HATPase_C_sf"/>
</dbReference>
<keyword evidence="5" id="KW-0547">Nucleotide-binding</keyword>
<keyword evidence="13" id="KW-1185">Reference proteome</keyword>
<dbReference type="PANTHER" id="PTHR24421">
    <property type="entry name" value="NITRATE/NITRITE SENSOR PROTEIN NARX-RELATED"/>
    <property type="match status" value="1"/>
</dbReference>
<keyword evidence="10" id="KW-0472">Membrane</keyword>
<keyword evidence="4" id="KW-0808">Transferase</keyword>
<dbReference type="SMART" id="SM00387">
    <property type="entry name" value="HATPase_c"/>
    <property type="match status" value="1"/>
</dbReference>
<evidence type="ECO:0000256" key="8">
    <source>
        <dbReference type="ARBA" id="ARBA00023012"/>
    </source>
</evidence>
<dbReference type="GO" id="GO:0016301">
    <property type="term" value="F:kinase activity"/>
    <property type="evidence" value="ECO:0007669"/>
    <property type="project" value="UniProtKB-KW"/>
</dbReference>
<proteinExistence type="predicted"/>
<reference evidence="12 13" key="1">
    <citation type="submission" date="2022-07" db="EMBL/GenBank/DDBJ databases">
        <authorList>
            <person name="Phongsopitanun W."/>
            <person name="Tanasupawat S."/>
        </authorList>
    </citation>
    <scope>NUCLEOTIDE SEQUENCE [LARGE SCALE GENOMIC DNA]</scope>
    <source>
        <strain evidence="12 13">RCU-064</strain>
    </source>
</reference>
<sequence length="441" mass="45560">MRIVRWRPRIGPHLLAVDACAAGVATAAYVALAGQGGSDGLPRFSGPVWVGWLVAAGVGAPLAVRRRWPLPALGVVLGATVAATLLDITRDPYLSTALALYAVALLVPPRRAVAALALTLAVSAAAVVTGEAVLTRSGPWPEAVATAALVWLVAGGAWGAGRAVRERRARAARRERRLAEEALAEERLRIARELHDIVSHSLSVIVVKASVANHVAKERPEETRDAIGAIERTGREALTEMRRALGVLRGDTAAPHTPGADSAAPHTPGADSAAPHTPGADSVPQTPGAGSAQLAPPPGLDDLPSLVRRAERAGIRAGLRTRLATDLPTGTALTVYRIVQEALTNVVKHAGDGTHCEVTVTADTRAQVHIEVVDDGAGRVAVSGAGDLRGGHGLVGMRERVMMYGGTLQAGPRPGGGFAVSARLPAEPAHGTVPDRREPTA</sequence>
<feature type="domain" description="Histidine kinase/HSP90-like ATPase" evidence="11">
    <location>
        <begin position="330"/>
        <end position="428"/>
    </location>
</feature>
<dbReference type="Pfam" id="PF07730">
    <property type="entry name" value="HisKA_3"/>
    <property type="match status" value="1"/>
</dbReference>
<feature type="transmembrane region" description="Helical" evidence="10">
    <location>
        <begin position="12"/>
        <end position="32"/>
    </location>
</feature>
<dbReference type="CDD" id="cd16917">
    <property type="entry name" value="HATPase_UhpB-NarQ-NarX-like"/>
    <property type="match status" value="1"/>
</dbReference>
<keyword evidence="10" id="KW-1133">Transmembrane helix</keyword>
<dbReference type="SUPFAM" id="SSF55874">
    <property type="entry name" value="ATPase domain of HSP90 chaperone/DNA topoisomerase II/histidine kinase"/>
    <property type="match status" value="1"/>
</dbReference>
<dbReference type="Gene3D" id="3.30.565.10">
    <property type="entry name" value="Histidine kinase-like ATPase, C-terminal domain"/>
    <property type="match status" value="1"/>
</dbReference>
<dbReference type="RefSeq" id="WP_256648916.1">
    <property type="nucleotide sequence ID" value="NZ_JANIAA010000002.1"/>
</dbReference>
<dbReference type="Pfam" id="PF23539">
    <property type="entry name" value="DUF7134"/>
    <property type="match status" value="1"/>
</dbReference>
<evidence type="ECO:0000256" key="1">
    <source>
        <dbReference type="ARBA" id="ARBA00000085"/>
    </source>
</evidence>
<keyword evidence="7" id="KW-0067">ATP-binding</keyword>
<dbReference type="EMBL" id="JANIAA010000002">
    <property type="protein sequence ID" value="MCQ8187740.1"/>
    <property type="molecule type" value="Genomic_DNA"/>
</dbReference>